<accession>A0A7Y6Q9C6</accession>
<dbReference type="RefSeq" id="WP_176354876.1">
    <property type="nucleotide sequence ID" value="NZ_JABWDU010000006.1"/>
</dbReference>
<comment type="caution">
    <text evidence="4">The sequence shown here is derived from an EMBL/GenBank/DDBJ whole genome shotgun (WGS) entry which is preliminary data.</text>
</comment>
<evidence type="ECO:0000313" key="4">
    <source>
        <dbReference type="EMBL" id="NVD41454.1"/>
    </source>
</evidence>
<name>A0A7Y6Q9C6_9HYPH</name>
<keyword evidence="5" id="KW-1185">Reference proteome</keyword>
<keyword evidence="2" id="KW-0012">Acyltransferase</keyword>
<reference evidence="4 5" key="1">
    <citation type="submission" date="2020-06" db="EMBL/GenBank/DDBJ databases">
        <authorList>
            <person name="Grouzdev D.S."/>
        </authorList>
    </citation>
    <scope>NUCLEOTIDE SEQUENCE [LARGE SCALE GENOMIC DNA]</scope>
    <source>
        <strain evidence="4 5">HO-A22</strain>
    </source>
</reference>
<dbReference type="EMBL" id="JABWDU010000006">
    <property type="protein sequence ID" value="NVD41454.1"/>
    <property type="molecule type" value="Genomic_DNA"/>
</dbReference>
<evidence type="ECO:0000256" key="2">
    <source>
        <dbReference type="ARBA" id="ARBA00023315"/>
    </source>
</evidence>
<dbReference type="AlphaFoldDB" id="A0A7Y6Q9C6"/>
<evidence type="ECO:0000256" key="1">
    <source>
        <dbReference type="ARBA" id="ARBA00022679"/>
    </source>
</evidence>
<dbReference type="PANTHER" id="PTHR43800">
    <property type="entry name" value="PEPTIDYL-LYSINE N-ACETYLTRANSFERASE YJAB"/>
    <property type="match status" value="1"/>
</dbReference>
<dbReference type="CDD" id="cd04301">
    <property type="entry name" value="NAT_SF"/>
    <property type="match status" value="1"/>
</dbReference>
<gene>
    <name evidence="4" type="ORF">HT585_21535</name>
</gene>
<dbReference type="Gene3D" id="3.40.630.30">
    <property type="match status" value="1"/>
</dbReference>
<dbReference type="InterPro" id="IPR000182">
    <property type="entry name" value="GNAT_dom"/>
</dbReference>
<dbReference type="InterPro" id="IPR016181">
    <property type="entry name" value="Acyl_CoA_acyltransferase"/>
</dbReference>
<dbReference type="NCBIfam" id="NF007807">
    <property type="entry name" value="PRK10514.1"/>
    <property type="match status" value="1"/>
</dbReference>
<dbReference type="Pfam" id="PF13508">
    <property type="entry name" value="Acetyltransf_7"/>
    <property type="match status" value="1"/>
</dbReference>
<dbReference type="Proteomes" id="UP000520198">
    <property type="component" value="Unassembled WGS sequence"/>
</dbReference>
<protein>
    <submittedName>
        <fullName evidence="4">Acetyltransferase</fullName>
    </submittedName>
</protein>
<keyword evidence="1 4" id="KW-0808">Transferase</keyword>
<proteinExistence type="predicted"/>
<sequence length="146" mass="15739">MTISIRSSRSSDFPRTLDIWRSAVVATHDFLSAEDFAAIEEMVAAHYLPQAELWIAADDDDIALGFMGMTGAQIDSLFVHAGAHGRGVGPALVEHAAVVHPVLTVDVNEQNTSGAGFYARLGFVAVGRSPVDDDGRPYPLLHLRRP</sequence>
<dbReference type="SUPFAM" id="SSF55729">
    <property type="entry name" value="Acyl-CoA N-acyltransferases (Nat)"/>
    <property type="match status" value="1"/>
</dbReference>
<dbReference type="PROSITE" id="PS51186">
    <property type="entry name" value="GNAT"/>
    <property type="match status" value="1"/>
</dbReference>
<feature type="domain" description="N-acetyltransferase" evidence="3">
    <location>
        <begin position="3"/>
        <end position="145"/>
    </location>
</feature>
<evidence type="ECO:0000259" key="3">
    <source>
        <dbReference type="PROSITE" id="PS51186"/>
    </source>
</evidence>
<dbReference type="PANTHER" id="PTHR43800:SF1">
    <property type="entry name" value="PEPTIDYL-LYSINE N-ACETYLTRANSFERASE YJAB"/>
    <property type="match status" value="1"/>
</dbReference>
<evidence type="ECO:0000313" key="5">
    <source>
        <dbReference type="Proteomes" id="UP000520198"/>
    </source>
</evidence>
<dbReference type="GO" id="GO:0016747">
    <property type="term" value="F:acyltransferase activity, transferring groups other than amino-acyl groups"/>
    <property type="evidence" value="ECO:0007669"/>
    <property type="project" value="InterPro"/>
</dbReference>
<organism evidence="4 5">
    <name type="scientific">Ensifer oleiphilus</name>
    <dbReference type="NCBI Taxonomy" id="2742698"/>
    <lineage>
        <taxon>Bacteria</taxon>
        <taxon>Pseudomonadati</taxon>
        <taxon>Pseudomonadota</taxon>
        <taxon>Alphaproteobacteria</taxon>
        <taxon>Hyphomicrobiales</taxon>
        <taxon>Rhizobiaceae</taxon>
        <taxon>Sinorhizobium/Ensifer group</taxon>
        <taxon>Ensifer</taxon>
    </lineage>
</organism>